<dbReference type="EMBL" id="FOBS01000022">
    <property type="protein sequence ID" value="SEM56351.1"/>
    <property type="molecule type" value="Genomic_DNA"/>
</dbReference>
<dbReference type="Proteomes" id="UP000198744">
    <property type="component" value="Unassembled WGS sequence"/>
</dbReference>
<evidence type="ECO:0000313" key="2">
    <source>
        <dbReference type="Proteomes" id="UP000198744"/>
    </source>
</evidence>
<dbReference type="OrthoDB" id="9789917at2"/>
<proteinExistence type="predicted"/>
<dbReference type="RefSeq" id="WP_093884180.1">
    <property type="nucleotide sequence ID" value="NZ_FOBS01000022.1"/>
</dbReference>
<dbReference type="STRING" id="43775.SAMN04489760_12242"/>
<reference evidence="1 2" key="1">
    <citation type="submission" date="2016-10" db="EMBL/GenBank/DDBJ databases">
        <authorList>
            <person name="de Groot N.N."/>
        </authorList>
    </citation>
    <scope>NUCLEOTIDE SEQUENCE [LARGE SCALE GENOMIC DNA]</scope>
    <source>
        <strain evidence="1 2">DSM 8423</strain>
    </source>
</reference>
<name>A0A1H7ZDN7_9BACT</name>
<organism evidence="1 2">
    <name type="scientific">Syntrophus gentianae</name>
    <dbReference type="NCBI Taxonomy" id="43775"/>
    <lineage>
        <taxon>Bacteria</taxon>
        <taxon>Pseudomonadati</taxon>
        <taxon>Thermodesulfobacteriota</taxon>
        <taxon>Syntrophia</taxon>
        <taxon>Syntrophales</taxon>
        <taxon>Syntrophaceae</taxon>
        <taxon>Syntrophus</taxon>
    </lineage>
</organism>
<protein>
    <submittedName>
        <fullName evidence="1">Uncharacterized protein</fullName>
    </submittedName>
</protein>
<sequence length="132" mass="15588">MTKRLIEEIPLPNGRILNIWDASRVIAADTTSVILIVTIQMELKAEYFQEADHYKLTTSVFGKEMPYEYRKERTFVKTGEVEAVFQELLTTFKTDALPYLSKATFPEQFARSKHREIISNPYRYREYLEKKI</sequence>
<accession>A0A1H7ZDN7</accession>
<gene>
    <name evidence="1" type="ORF">SAMN04489760_12242</name>
</gene>
<dbReference type="AlphaFoldDB" id="A0A1H7ZDN7"/>
<evidence type="ECO:0000313" key="1">
    <source>
        <dbReference type="EMBL" id="SEM56351.1"/>
    </source>
</evidence>
<keyword evidence="2" id="KW-1185">Reference proteome</keyword>